<dbReference type="EMBL" id="CM003378">
    <property type="protein sequence ID" value="KOM49306.1"/>
    <property type="molecule type" value="Genomic_DNA"/>
</dbReference>
<dbReference type="PANTHER" id="PTHR47926">
    <property type="entry name" value="PENTATRICOPEPTIDE REPEAT-CONTAINING PROTEIN"/>
    <property type="match status" value="1"/>
</dbReference>
<feature type="repeat" description="PPR" evidence="3">
    <location>
        <begin position="634"/>
        <end position="668"/>
    </location>
</feature>
<dbReference type="PROSITE" id="PS51375">
    <property type="entry name" value="PPR"/>
    <property type="match status" value="6"/>
</dbReference>
<comment type="similarity">
    <text evidence="2">Belongs to the PPR family. PCMP-E subfamily.</text>
</comment>
<proteinExistence type="inferred from homology"/>
<dbReference type="FunFam" id="1.25.40.10:FF:000797">
    <property type="entry name" value="Pentatricopeptide repeat-containing protein chloroplastic"/>
    <property type="match status" value="1"/>
</dbReference>
<gene>
    <name evidence="5" type="ORF">LR48_Vigan08g013300</name>
</gene>
<evidence type="ECO:0000313" key="5">
    <source>
        <dbReference type="EMBL" id="KOM49306.1"/>
    </source>
</evidence>
<keyword evidence="1" id="KW-0677">Repeat</keyword>
<dbReference type="GO" id="GO:0009451">
    <property type="term" value="P:RNA modification"/>
    <property type="evidence" value="ECO:0007669"/>
    <property type="project" value="InterPro"/>
</dbReference>
<accession>A0A0L9V2X9</accession>
<feature type="repeat" description="PPR" evidence="3">
    <location>
        <begin position="869"/>
        <end position="904"/>
    </location>
</feature>
<dbReference type="PANTHER" id="PTHR47926:SF522">
    <property type="entry name" value="TETRATRICOPEPTIDE REPEAT-LIKE SUPERFAMILY PROTEIN"/>
    <property type="match status" value="1"/>
</dbReference>
<dbReference type="Proteomes" id="UP000053144">
    <property type="component" value="Chromosome 8"/>
</dbReference>
<dbReference type="FunFam" id="1.25.40.10:FF:000798">
    <property type="entry name" value="Pentatricopeptide repeat-containing protein At3g49170, chloroplastic"/>
    <property type="match status" value="1"/>
</dbReference>
<name>A0A0L9V2X9_PHAAN</name>
<dbReference type="FunFam" id="1.25.40.10:FF:001086">
    <property type="entry name" value="Pentatricopeptide repeat-containing protein At4g33170"/>
    <property type="match status" value="1"/>
</dbReference>
<dbReference type="FunFam" id="1.25.40.10:FF:000436">
    <property type="entry name" value="Pentatricopeptide repeat-containing protein At5g39350 family"/>
    <property type="match status" value="1"/>
</dbReference>
<dbReference type="Pfam" id="PF13041">
    <property type="entry name" value="PPR_2"/>
    <property type="match status" value="2"/>
</dbReference>
<sequence>MLTSRFGEEDEACEEVLFWVAISLEARELGFLVHKYLGYIYIVLYVMDDAIDCCFHHGGKFINDGGGLVLENRLEELNDDTSAMHMANLARLNGEVYLYIEHVVSKAEVIHMLEYVTNDEGEVEGHGKVQEEGEEDGEKDGDDVEVDGEVYGDLEEVHEGEEHGDGVEVDGEDGDLQEVHVGEEHGDGVQVELEGHGDVQELHQVEEDVHGVEVEGHGDGDEEQELNVCEGVVEDEVDLCNWSTSTDEGDVHGNNECLGGLVDVSVECDIDGDIDGNVEVEVENLSDNDDMSFECDDHDDRGLSDEEWKYEELLSATDSDKEWRIHGHGHGHGPRGSELRKAISTLDLTLQPEEVGSRQKLINSSLLLKACIRSGNLELGKLLHHKLIHSRLPLDSLLLNSLISLYSKCGDWQSALSIFQGMGDNRDLVSWSSLISCFSNNSMHSQALLTFLHMLQFGIFPNEYCFTASIRSSSNARYFSIGLVIFGFLFKTGYFDSHVCVGCALIDMFAKGSADIHSARMVFDKMRDKNLVTWTLMITRYAQHGFLSDAIDLFCSLLVSEHTPDRFTLTSLLSACVEMGFFSLGKQLHSWVIRSELASDVCVGCTLVDMYAKCAADGSVENSRKVFDSMPLHNVMSWTALISGYVQGRKEQEAMELFCNMLHGHVAPNCFTFSSVLKACANLPDFSFGKQLHGQTIKLGLSAINCVGNSLVNMYARSGSTDCARKAFNILFEKNLFSCSTAIDAHAKALDSDESFNHDIENVAVGAGSFTYACLLSGAACLGTIGRGEQIHALIVKSGFGTDLCINNALISMYSKCGIKEAALQVFDDMGHRNVITWTSIISALAKHGFATKALELFYEMLEIGVKPNEVTYIAVLSACSHVGLIDEAWKHFNSMHYNYGISPRMEHYACMVDLLGRSGLLVEAIEFITSMPFDADALVWRTFLGSCRVHRNTKLGEHAAKIILEREPHDPATYILLSNLYASEGRWDDVAAIRKCMKQKKLIKETVMGRKGHMSPLVLDEGGIVEVVGFDGQTSLRVHAENNVGLQIIVLPAADRHSFAV</sequence>
<evidence type="ECO:0000256" key="4">
    <source>
        <dbReference type="SAM" id="MobiDB-lite"/>
    </source>
</evidence>
<evidence type="ECO:0000256" key="2">
    <source>
        <dbReference type="ARBA" id="ARBA00061659"/>
    </source>
</evidence>
<evidence type="ECO:0000256" key="3">
    <source>
        <dbReference type="PROSITE-ProRule" id="PRU00708"/>
    </source>
</evidence>
<dbReference type="NCBIfam" id="TIGR00756">
    <property type="entry name" value="PPR"/>
    <property type="match status" value="4"/>
</dbReference>
<dbReference type="InterPro" id="IPR046848">
    <property type="entry name" value="E_motif"/>
</dbReference>
<dbReference type="InterPro" id="IPR011990">
    <property type="entry name" value="TPR-like_helical_dom_sf"/>
</dbReference>
<feature type="repeat" description="PPR" evidence="3">
    <location>
        <begin position="834"/>
        <end position="868"/>
    </location>
</feature>
<feature type="repeat" description="PPR" evidence="3">
    <location>
        <begin position="395"/>
        <end position="425"/>
    </location>
</feature>
<protein>
    <submittedName>
        <fullName evidence="5">Uncharacterized protein</fullName>
    </submittedName>
</protein>
<organism evidence="5 6">
    <name type="scientific">Phaseolus angularis</name>
    <name type="common">Azuki bean</name>
    <name type="synonym">Vigna angularis</name>
    <dbReference type="NCBI Taxonomy" id="3914"/>
    <lineage>
        <taxon>Eukaryota</taxon>
        <taxon>Viridiplantae</taxon>
        <taxon>Streptophyta</taxon>
        <taxon>Embryophyta</taxon>
        <taxon>Tracheophyta</taxon>
        <taxon>Spermatophyta</taxon>
        <taxon>Magnoliopsida</taxon>
        <taxon>eudicotyledons</taxon>
        <taxon>Gunneridae</taxon>
        <taxon>Pentapetalae</taxon>
        <taxon>rosids</taxon>
        <taxon>fabids</taxon>
        <taxon>Fabales</taxon>
        <taxon>Fabaceae</taxon>
        <taxon>Papilionoideae</taxon>
        <taxon>50 kb inversion clade</taxon>
        <taxon>NPAAA clade</taxon>
        <taxon>indigoferoid/millettioid clade</taxon>
        <taxon>Phaseoleae</taxon>
        <taxon>Vigna</taxon>
    </lineage>
</organism>
<dbReference type="GO" id="GO:0005737">
    <property type="term" value="C:cytoplasm"/>
    <property type="evidence" value="ECO:0007669"/>
    <property type="project" value="UniProtKB-ARBA"/>
</dbReference>
<reference evidence="6" key="1">
    <citation type="journal article" date="2015" name="Proc. Natl. Acad. Sci. U.S.A.">
        <title>Genome sequencing of adzuki bean (Vigna angularis) provides insight into high starch and low fat accumulation and domestication.</title>
        <authorList>
            <person name="Yang K."/>
            <person name="Tian Z."/>
            <person name="Chen C."/>
            <person name="Luo L."/>
            <person name="Zhao B."/>
            <person name="Wang Z."/>
            <person name="Yu L."/>
            <person name="Li Y."/>
            <person name="Sun Y."/>
            <person name="Li W."/>
            <person name="Chen Y."/>
            <person name="Li Y."/>
            <person name="Zhang Y."/>
            <person name="Ai D."/>
            <person name="Zhao J."/>
            <person name="Shang C."/>
            <person name="Ma Y."/>
            <person name="Wu B."/>
            <person name="Wang M."/>
            <person name="Gao L."/>
            <person name="Sun D."/>
            <person name="Zhang P."/>
            <person name="Guo F."/>
            <person name="Wang W."/>
            <person name="Li Y."/>
            <person name="Wang J."/>
            <person name="Varshney R.K."/>
            <person name="Wang J."/>
            <person name="Ling H.Q."/>
            <person name="Wan P."/>
        </authorList>
    </citation>
    <scope>NUCLEOTIDE SEQUENCE</scope>
    <source>
        <strain evidence="6">cv. Jingnong 6</strain>
    </source>
</reference>
<dbReference type="Gene3D" id="1.25.40.10">
    <property type="entry name" value="Tetratricopeptide repeat domain"/>
    <property type="match status" value="5"/>
</dbReference>
<dbReference type="InterPro" id="IPR002885">
    <property type="entry name" value="PPR_rpt"/>
</dbReference>
<feature type="region of interest" description="Disordered" evidence="4">
    <location>
        <begin position="121"/>
        <end position="145"/>
    </location>
</feature>
<feature type="repeat" description="PPR" evidence="3">
    <location>
        <begin position="530"/>
        <end position="564"/>
    </location>
</feature>
<feature type="repeat" description="PPR" evidence="3">
    <location>
        <begin position="427"/>
        <end position="461"/>
    </location>
</feature>
<dbReference type="InterPro" id="IPR046960">
    <property type="entry name" value="PPR_At4g14850-like_plant"/>
</dbReference>
<evidence type="ECO:0000313" key="6">
    <source>
        <dbReference type="Proteomes" id="UP000053144"/>
    </source>
</evidence>
<dbReference type="Pfam" id="PF01535">
    <property type="entry name" value="PPR"/>
    <property type="match status" value="3"/>
</dbReference>
<dbReference type="AlphaFoldDB" id="A0A0L9V2X9"/>
<dbReference type="Pfam" id="PF20431">
    <property type="entry name" value="E_motif"/>
    <property type="match status" value="1"/>
</dbReference>
<evidence type="ECO:0000256" key="1">
    <source>
        <dbReference type="ARBA" id="ARBA00022737"/>
    </source>
</evidence>
<dbReference type="GO" id="GO:0003723">
    <property type="term" value="F:RNA binding"/>
    <property type="evidence" value="ECO:0007669"/>
    <property type="project" value="InterPro"/>
</dbReference>
<feature type="compositionally biased region" description="Acidic residues" evidence="4">
    <location>
        <begin position="132"/>
        <end position="145"/>
    </location>
</feature>
<dbReference type="Gramene" id="KOM49306">
    <property type="protein sequence ID" value="KOM49306"/>
    <property type="gene ID" value="LR48_Vigan08g013300"/>
</dbReference>